<evidence type="ECO:0000313" key="2">
    <source>
        <dbReference type="EMBL" id="RPA94207.1"/>
    </source>
</evidence>
<feature type="transmembrane region" description="Helical" evidence="1">
    <location>
        <begin position="12"/>
        <end position="31"/>
    </location>
</feature>
<keyword evidence="1" id="KW-1133">Transmembrane helix</keyword>
<name>A0A3N4JA72_9PEZI</name>
<gene>
    <name evidence="2" type="ORF">L873DRAFT_1469727</name>
</gene>
<dbReference type="Proteomes" id="UP000276215">
    <property type="component" value="Unassembled WGS sequence"/>
</dbReference>
<sequence>MCIAHGSFEGFWWLANITITFLLRRFSISIATTLRTVMTILPLVAITSFLRLSLRSSGDYSDDRNDISFLRPQ</sequence>
<reference evidence="2 3" key="1">
    <citation type="journal article" date="2018" name="Nat. Ecol. Evol.">
        <title>Pezizomycetes genomes reveal the molecular basis of ectomycorrhizal truffle lifestyle.</title>
        <authorList>
            <person name="Murat C."/>
            <person name="Payen T."/>
            <person name="Noel B."/>
            <person name="Kuo A."/>
            <person name="Morin E."/>
            <person name="Chen J."/>
            <person name="Kohler A."/>
            <person name="Krizsan K."/>
            <person name="Balestrini R."/>
            <person name="Da Silva C."/>
            <person name="Montanini B."/>
            <person name="Hainaut M."/>
            <person name="Levati E."/>
            <person name="Barry K.W."/>
            <person name="Belfiori B."/>
            <person name="Cichocki N."/>
            <person name="Clum A."/>
            <person name="Dockter R.B."/>
            <person name="Fauchery L."/>
            <person name="Guy J."/>
            <person name="Iotti M."/>
            <person name="Le Tacon F."/>
            <person name="Lindquist E.A."/>
            <person name="Lipzen A."/>
            <person name="Malagnac F."/>
            <person name="Mello A."/>
            <person name="Molinier V."/>
            <person name="Miyauchi S."/>
            <person name="Poulain J."/>
            <person name="Riccioni C."/>
            <person name="Rubini A."/>
            <person name="Sitrit Y."/>
            <person name="Splivallo R."/>
            <person name="Traeger S."/>
            <person name="Wang M."/>
            <person name="Zifcakova L."/>
            <person name="Wipf D."/>
            <person name="Zambonelli A."/>
            <person name="Paolocci F."/>
            <person name="Nowrousian M."/>
            <person name="Ottonello S."/>
            <person name="Baldrian P."/>
            <person name="Spatafora J.W."/>
            <person name="Henrissat B."/>
            <person name="Nagy L.G."/>
            <person name="Aury J.M."/>
            <person name="Wincker P."/>
            <person name="Grigoriev I.V."/>
            <person name="Bonfante P."/>
            <person name="Martin F.M."/>
        </authorList>
    </citation>
    <scope>NUCLEOTIDE SEQUENCE [LARGE SCALE GENOMIC DNA]</scope>
    <source>
        <strain evidence="2 3">120613-1</strain>
    </source>
</reference>
<dbReference type="AlphaFoldDB" id="A0A3N4JA72"/>
<proteinExistence type="predicted"/>
<protein>
    <submittedName>
        <fullName evidence="2">Uncharacterized protein</fullName>
    </submittedName>
</protein>
<keyword evidence="1" id="KW-0472">Membrane</keyword>
<accession>A0A3N4JA72</accession>
<keyword evidence="3" id="KW-1185">Reference proteome</keyword>
<dbReference type="EMBL" id="ML120441">
    <property type="protein sequence ID" value="RPA94207.1"/>
    <property type="molecule type" value="Genomic_DNA"/>
</dbReference>
<evidence type="ECO:0000256" key="1">
    <source>
        <dbReference type="SAM" id="Phobius"/>
    </source>
</evidence>
<keyword evidence="1" id="KW-0812">Transmembrane</keyword>
<organism evidence="2 3">
    <name type="scientific">Choiromyces venosus 120613-1</name>
    <dbReference type="NCBI Taxonomy" id="1336337"/>
    <lineage>
        <taxon>Eukaryota</taxon>
        <taxon>Fungi</taxon>
        <taxon>Dikarya</taxon>
        <taxon>Ascomycota</taxon>
        <taxon>Pezizomycotina</taxon>
        <taxon>Pezizomycetes</taxon>
        <taxon>Pezizales</taxon>
        <taxon>Tuberaceae</taxon>
        <taxon>Choiromyces</taxon>
    </lineage>
</organism>
<evidence type="ECO:0000313" key="3">
    <source>
        <dbReference type="Proteomes" id="UP000276215"/>
    </source>
</evidence>